<keyword evidence="1" id="KW-0472">Membrane</keyword>
<evidence type="ECO:0000256" key="1">
    <source>
        <dbReference type="SAM" id="Phobius"/>
    </source>
</evidence>
<keyword evidence="3" id="KW-1185">Reference proteome</keyword>
<keyword evidence="1" id="KW-1133">Transmembrane helix</keyword>
<keyword evidence="1" id="KW-0812">Transmembrane</keyword>
<feature type="transmembrane region" description="Helical" evidence="1">
    <location>
        <begin position="37"/>
        <end position="61"/>
    </location>
</feature>
<evidence type="ECO:0000313" key="3">
    <source>
        <dbReference type="Proteomes" id="UP000008703"/>
    </source>
</evidence>
<geneLocation type="plasmid" evidence="2 3">
    <name>pSTRVI01</name>
</geneLocation>
<dbReference type="Proteomes" id="UP000008703">
    <property type="component" value="Plasmid pSTRVI01"/>
</dbReference>
<dbReference type="HOGENOM" id="CLU_1304338_0_0_11"/>
<evidence type="ECO:0000313" key="2">
    <source>
        <dbReference type="EMBL" id="AEM88549.1"/>
    </source>
</evidence>
<protein>
    <submittedName>
        <fullName evidence="2">Uncharacterized protein</fullName>
    </submittedName>
</protein>
<dbReference type="EMBL" id="CP002995">
    <property type="protein sequence ID" value="AEM88549.1"/>
    <property type="molecule type" value="Genomic_DNA"/>
</dbReference>
<organism evidence="2 3">
    <name type="scientific">Streptomyces violaceusniger (strain Tu 4113)</name>
    <dbReference type="NCBI Taxonomy" id="653045"/>
    <lineage>
        <taxon>Bacteria</taxon>
        <taxon>Bacillati</taxon>
        <taxon>Actinomycetota</taxon>
        <taxon>Actinomycetes</taxon>
        <taxon>Kitasatosporales</taxon>
        <taxon>Streptomycetaceae</taxon>
        <taxon>Streptomyces</taxon>
        <taxon>Streptomyces violaceusniger group</taxon>
    </lineage>
</organism>
<proteinExistence type="predicted"/>
<dbReference type="KEGG" id="svl:Strvi_9263"/>
<reference evidence="2" key="1">
    <citation type="submission" date="2011-08" db="EMBL/GenBank/DDBJ databases">
        <title>Complete sequence of plasmid 1 of Streptomyces violaceusniger Tu 4113.</title>
        <authorList>
            <consortium name="US DOE Joint Genome Institute"/>
            <person name="Lucas S."/>
            <person name="Han J."/>
            <person name="Lapidus A."/>
            <person name="Cheng J.-F."/>
            <person name="Goodwin L."/>
            <person name="Pitluck S."/>
            <person name="Peters L."/>
            <person name="Ivanova N."/>
            <person name="Daligault H."/>
            <person name="Detter J.C."/>
            <person name="Han C."/>
            <person name="Tapia R."/>
            <person name="Land M."/>
            <person name="Hauser L."/>
            <person name="Kyrpides N."/>
            <person name="Ivanova N."/>
            <person name="Pagani I."/>
            <person name="Hagen A."/>
            <person name="Katz L."/>
            <person name="Fiedler H.-P."/>
            <person name="Keasling J."/>
            <person name="Fortman J."/>
            <person name="Woyke T."/>
        </authorList>
    </citation>
    <scope>NUCLEOTIDE SEQUENCE [LARGE SCALE GENOMIC DNA]</scope>
    <source>
        <strain evidence="2">Tu 4113</strain>
        <plasmid evidence="2">pSTRVI01</plasmid>
    </source>
</reference>
<gene>
    <name evidence="2" type="ORF">Strvi_9263</name>
</gene>
<keyword evidence="2" id="KW-0614">Plasmid</keyword>
<dbReference type="AlphaFoldDB" id="G2PGQ3"/>
<accession>G2PGQ3</accession>
<sequence>MPAISGGPERDRSPTTVGLPGGCGAPAIIRTVTETQAALYAAAVGALSALVVGCIAGWAALRQVAKAAEAQRKQVDWQLRSEDYANFVRVMFRFRDSIGYAAQASQLSADLANEVRALYGDLANVAATLSMRIAADPVMDAMLDVVNCAYALHSRVTDRRQICLPSHDAALDRLLERFEDAELAVRNAFRDDLWGGKPLRRSRHARTSTDP</sequence>
<name>G2PGQ3_STRV4</name>